<protein>
    <submittedName>
        <fullName evidence="3">Amidohydrolase family protein</fullName>
    </submittedName>
</protein>
<dbReference type="PANTHER" id="PTHR43794">
    <property type="entry name" value="AMINOHYDROLASE SSNA-RELATED"/>
    <property type="match status" value="1"/>
</dbReference>
<dbReference type="Pfam" id="PF01979">
    <property type="entry name" value="Amidohydro_1"/>
    <property type="match status" value="1"/>
</dbReference>
<feature type="domain" description="Amidohydrolase-related" evidence="2">
    <location>
        <begin position="56"/>
        <end position="416"/>
    </location>
</feature>
<evidence type="ECO:0000256" key="1">
    <source>
        <dbReference type="ARBA" id="ARBA00022801"/>
    </source>
</evidence>
<dbReference type="InterPro" id="IPR006680">
    <property type="entry name" value="Amidohydro-rel"/>
</dbReference>
<dbReference type="Proteomes" id="UP000515663">
    <property type="component" value="Chromosome"/>
</dbReference>
<gene>
    <name evidence="3" type="ORF">H1R19_22125</name>
</gene>
<dbReference type="PANTHER" id="PTHR43794:SF11">
    <property type="entry name" value="AMIDOHYDROLASE-RELATED DOMAIN-CONTAINING PROTEIN"/>
    <property type="match status" value="1"/>
</dbReference>
<reference evidence="4" key="1">
    <citation type="submission" date="2020-07" db="EMBL/GenBank/DDBJ databases">
        <title>novel species isolated from the respiratory tract of Marmot.</title>
        <authorList>
            <person name="Zhang G."/>
        </authorList>
    </citation>
    <scope>NUCLEOTIDE SEQUENCE [LARGE SCALE GENOMIC DNA]</scope>
    <source>
        <strain evidence="4">686</strain>
    </source>
</reference>
<proteinExistence type="predicted"/>
<dbReference type="Gene3D" id="3.20.20.140">
    <property type="entry name" value="Metal-dependent hydrolases"/>
    <property type="match status" value="1"/>
</dbReference>
<dbReference type="InterPro" id="IPR050287">
    <property type="entry name" value="MTA/SAH_deaminase"/>
</dbReference>
<dbReference type="EMBL" id="CP059491">
    <property type="protein sequence ID" value="QMT01477.1"/>
    <property type="molecule type" value="Genomic_DNA"/>
</dbReference>
<evidence type="ECO:0000313" key="4">
    <source>
        <dbReference type="Proteomes" id="UP000515663"/>
    </source>
</evidence>
<accession>A0A7D7LT92</accession>
<dbReference type="InterPro" id="IPR032466">
    <property type="entry name" value="Metal_Hydrolase"/>
</dbReference>
<keyword evidence="1 3" id="KW-0378">Hydrolase</keyword>
<sequence length="454" mass="48599">MRTVFSGGAVIIDAHAEVPSGFVVVDDGVITDVGDGEATHDILSSADRTVDTTGRLVMPGFINAHCHLFQSMLRGLNKTTQCLEDWLANDIAPYTARLQPADLYLAATAGLLENLRSGVTTVLENQYVHHHPDNTDRVARAFRDIGIRGLIARGGVDVKVPGVPNPRLETVDGFLDNVARFVSDWDGAANGRIRCEAAIQTTWLASGELCDRVGGFIADNRIGLHAHCAETRTSVASTIAGHGRREVPYFRDHGLIGPGTQLVHCVWIDPEECELIAELGATVVTCPTSNAYLASGPAPVSDLRALGVPVAIGCDGPGSNNGQNMFEAIKWSVLSDRLRTLDAGRLSEVDALDMAWRGGARAVGMEGRLGAVRAGHLADLVTLDVESPGYSGSSTLRRAVVFTGSPADVRDVWVDGIQVVRDSEVLTADRHDIHHEMRARRAAIVNFDDLAVTP</sequence>
<dbReference type="SUPFAM" id="SSF51556">
    <property type="entry name" value="Metallo-dependent hydrolases"/>
    <property type="match status" value="1"/>
</dbReference>
<dbReference type="RefSeq" id="WP_188328429.1">
    <property type="nucleotide sequence ID" value="NZ_CP059491.1"/>
</dbReference>
<organism evidence="3 4">
    <name type="scientific">Gordonia jinghuaiqii</name>
    <dbReference type="NCBI Taxonomy" id="2758710"/>
    <lineage>
        <taxon>Bacteria</taxon>
        <taxon>Bacillati</taxon>
        <taxon>Actinomycetota</taxon>
        <taxon>Actinomycetes</taxon>
        <taxon>Mycobacteriales</taxon>
        <taxon>Gordoniaceae</taxon>
        <taxon>Gordonia</taxon>
    </lineage>
</organism>
<keyword evidence="4" id="KW-1185">Reference proteome</keyword>
<name>A0A7D7LT92_9ACTN</name>
<dbReference type="SUPFAM" id="SSF51338">
    <property type="entry name" value="Composite domain of metallo-dependent hydrolases"/>
    <property type="match status" value="1"/>
</dbReference>
<dbReference type="Gene3D" id="2.30.40.10">
    <property type="entry name" value="Urease, subunit C, domain 1"/>
    <property type="match status" value="1"/>
</dbReference>
<evidence type="ECO:0000259" key="2">
    <source>
        <dbReference type="Pfam" id="PF01979"/>
    </source>
</evidence>
<dbReference type="InterPro" id="IPR011059">
    <property type="entry name" value="Metal-dep_hydrolase_composite"/>
</dbReference>
<dbReference type="GO" id="GO:0016810">
    <property type="term" value="F:hydrolase activity, acting on carbon-nitrogen (but not peptide) bonds"/>
    <property type="evidence" value="ECO:0007669"/>
    <property type="project" value="InterPro"/>
</dbReference>
<dbReference type="KEGG" id="gji:H1R19_22125"/>
<dbReference type="AlphaFoldDB" id="A0A7D7LT92"/>
<evidence type="ECO:0000313" key="3">
    <source>
        <dbReference type="EMBL" id="QMT01477.1"/>
    </source>
</evidence>